<name>A0A177FN18_9EURO</name>
<feature type="compositionally biased region" description="Basic and acidic residues" evidence="2">
    <location>
        <begin position="34"/>
        <end position="47"/>
    </location>
</feature>
<feature type="region of interest" description="Disordered" evidence="2">
    <location>
        <begin position="1"/>
        <end position="80"/>
    </location>
</feature>
<sequence length="740" mass="83423">MQKSPSKPPGSSPATSSPSLLRDPRLRGKHKPAHSAEDVGAVRDRASASKTTPTASTSTRTSPVSTLGNPPTMPSEQSEVESAFFSHVTAAIETDFWRRRSEYLCSQGKVARRELEREQGMENPFPDLIKEAEKKTRRFQYEHSIAKKQETSCQEKTQKSGGSFIRLLLEIVNAKDDQIKTLTDQVGAIQQELEGLRSQQMEQDERSKASMQRLEEFQPQQLSVDQCLKKFDDKLNKIDSKVERHDAKHTEADRSIRNLEKTQSQHRADLDGIKAYSETLGTNQDTLRESMNGLQQSSTSMDERIQELATIPAALARVNEEEIQKVQTQLKVTQKQVLDQTERTRQSLNVKLEAMQEEWKTKYGKFHPQSESLSSTIEQVLATKYDGLGSDLESLSRRISTLEEAVKTSDAATAANHAQIETVQKEIASLAKEVFGELSTLKATTAGLDTTRMAEDVKILRMQLAKQANKQQDLAESFGQEIQSLNDRLPKADMSDHDLANMAARGWDGYETLKAELAGLREWCELRFQDAADQFAKHDERNNQFQADLDKLAYFHGRLTKRHESLSQHLTFIKEGPAGKPVFEYNKKQLDALIEQAMEIPVKRDVDNLYSMYGNLAKQVQNVTTSIGRVETDLATCQDLVNRNAYASQRVEDETTSRPTVLQISSSDDDHREEEIPETTKETTKSPPSSALKKQPPGGETRPPTSSLKRKRSQREELSTNPPDDIDDEPLAPRRRKARR</sequence>
<organism evidence="3 4">
    <name type="scientific">Fonsecaea monophora</name>
    <dbReference type="NCBI Taxonomy" id="254056"/>
    <lineage>
        <taxon>Eukaryota</taxon>
        <taxon>Fungi</taxon>
        <taxon>Dikarya</taxon>
        <taxon>Ascomycota</taxon>
        <taxon>Pezizomycotina</taxon>
        <taxon>Eurotiomycetes</taxon>
        <taxon>Chaetothyriomycetidae</taxon>
        <taxon>Chaetothyriales</taxon>
        <taxon>Herpotrichiellaceae</taxon>
        <taxon>Fonsecaea</taxon>
    </lineage>
</organism>
<proteinExistence type="predicted"/>
<protein>
    <submittedName>
        <fullName evidence="3">Uncharacterized protein</fullName>
    </submittedName>
</protein>
<evidence type="ECO:0000256" key="2">
    <source>
        <dbReference type="SAM" id="MobiDB-lite"/>
    </source>
</evidence>
<feature type="compositionally biased region" description="Low complexity" evidence="2">
    <location>
        <begin position="48"/>
        <end position="66"/>
    </location>
</feature>
<accession>A0A177FN18</accession>
<evidence type="ECO:0000313" key="3">
    <source>
        <dbReference type="EMBL" id="OAG45086.1"/>
    </source>
</evidence>
<evidence type="ECO:0000313" key="4">
    <source>
        <dbReference type="Proteomes" id="UP000077002"/>
    </source>
</evidence>
<dbReference type="OrthoDB" id="4151433at2759"/>
<keyword evidence="4" id="KW-1185">Reference proteome</keyword>
<dbReference type="GeneID" id="34595616"/>
<reference evidence="3 4" key="1">
    <citation type="submission" date="2016-03" db="EMBL/GenBank/DDBJ databases">
        <title>Draft genome sequence of the Fonsecaea monophora CBS 269.37.</title>
        <authorList>
            <person name="Bombassaro A."/>
            <person name="Vinicius W.A."/>
            <person name="De Hoog S."/>
            <person name="Sun J."/>
            <person name="Souza E.M."/>
            <person name="Raittz R.T."/>
            <person name="Costa F."/>
            <person name="Leao A.C."/>
            <person name="Tadra-Sfeir M.Z."/>
            <person name="Baura V."/>
            <person name="Balsanelli E."/>
            <person name="Pedrosa F.O."/>
            <person name="Moreno L.F."/>
            <person name="Steffens M.B."/>
            <person name="Xi L."/>
            <person name="Bocca A.L."/>
            <person name="Felipe M.S."/>
            <person name="Teixeira M."/>
            <person name="Telles Filho F.Q."/>
            <person name="Azevedo C.M."/>
            <person name="Gomes R."/>
            <person name="Vicente V.A."/>
        </authorList>
    </citation>
    <scope>NUCLEOTIDE SEQUENCE [LARGE SCALE GENOMIC DNA]</scope>
    <source>
        <strain evidence="3 4">CBS 269.37</strain>
    </source>
</reference>
<feature type="region of interest" description="Disordered" evidence="2">
    <location>
        <begin position="648"/>
        <end position="740"/>
    </location>
</feature>
<evidence type="ECO:0000256" key="1">
    <source>
        <dbReference type="SAM" id="Coils"/>
    </source>
</evidence>
<feature type="coiled-coil region" evidence="1">
    <location>
        <begin position="385"/>
        <end position="412"/>
    </location>
</feature>
<feature type="coiled-coil region" evidence="1">
    <location>
        <begin position="316"/>
        <end position="358"/>
    </location>
</feature>
<feature type="compositionally biased region" description="Polar residues" evidence="2">
    <location>
        <begin position="657"/>
        <end position="666"/>
    </location>
</feature>
<feature type="compositionally biased region" description="Basic and acidic residues" evidence="2">
    <location>
        <begin position="668"/>
        <end position="684"/>
    </location>
</feature>
<dbReference type="Proteomes" id="UP000077002">
    <property type="component" value="Unassembled WGS sequence"/>
</dbReference>
<gene>
    <name evidence="3" type="ORF">AYO21_00434</name>
</gene>
<dbReference type="RefSeq" id="XP_022517038.1">
    <property type="nucleotide sequence ID" value="XM_022650424.1"/>
</dbReference>
<dbReference type="AlphaFoldDB" id="A0A177FN18"/>
<feature type="compositionally biased region" description="Pro residues" evidence="2">
    <location>
        <begin position="1"/>
        <end position="11"/>
    </location>
</feature>
<comment type="caution">
    <text evidence="3">The sequence shown here is derived from an EMBL/GenBank/DDBJ whole genome shotgun (WGS) entry which is preliminary data.</text>
</comment>
<dbReference type="EMBL" id="LVKK01000002">
    <property type="protein sequence ID" value="OAG45086.1"/>
    <property type="molecule type" value="Genomic_DNA"/>
</dbReference>
<keyword evidence="1" id="KW-0175">Coiled coil</keyword>